<evidence type="ECO:0000259" key="4">
    <source>
        <dbReference type="Pfam" id="PF08241"/>
    </source>
</evidence>
<keyword evidence="2 5" id="KW-0808">Transferase</keyword>
<dbReference type="PANTHER" id="PTHR13090:SF1">
    <property type="entry name" value="ARGININE-HYDROXYLASE NDUFAF5, MITOCHONDRIAL"/>
    <property type="match status" value="1"/>
</dbReference>
<protein>
    <submittedName>
        <fullName evidence="5">Methyltransferase family protein</fullName>
    </submittedName>
</protein>
<evidence type="ECO:0000313" key="5">
    <source>
        <dbReference type="EMBL" id="PTM45989.1"/>
    </source>
</evidence>
<evidence type="ECO:0000256" key="3">
    <source>
        <dbReference type="SAM" id="MobiDB-lite"/>
    </source>
</evidence>
<dbReference type="InterPro" id="IPR013216">
    <property type="entry name" value="Methyltransf_11"/>
</dbReference>
<feature type="region of interest" description="Disordered" evidence="3">
    <location>
        <begin position="260"/>
        <end position="290"/>
    </location>
</feature>
<dbReference type="EMBL" id="PZZN01000002">
    <property type="protein sequence ID" value="PTM45989.1"/>
    <property type="molecule type" value="Genomic_DNA"/>
</dbReference>
<dbReference type="Proteomes" id="UP000240996">
    <property type="component" value="Unassembled WGS sequence"/>
</dbReference>
<accession>A0A2T4YR43</accession>
<evidence type="ECO:0000256" key="2">
    <source>
        <dbReference type="ARBA" id="ARBA00022679"/>
    </source>
</evidence>
<evidence type="ECO:0000256" key="1">
    <source>
        <dbReference type="ARBA" id="ARBA00022603"/>
    </source>
</evidence>
<dbReference type="GO" id="GO:0008757">
    <property type="term" value="F:S-adenosylmethionine-dependent methyltransferase activity"/>
    <property type="evidence" value="ECO:0007669"/>
    <property type="project" value="InterPro"/>
</dbReference>
<proteinExistence type="predicted"/>
<dbReference type="SUPFAM" id="SSF53335">
    <property type="entry name" value="S-adenosyl-L-methionine-dependent methyltransferases"/>
    <property type="match status" value="1"/>
</dbReference>
<keyword evidence="1 5" id="KW-0489">Methyltransferase</keyword>
<keyword evidence="6" id="KW-1185">Reference proteome</keyword>
<comment type="caution">
    <text evidence="5">The sequence shown here is derived from an EMBL/GenBank/DDBJ whole genome shotgun (WGS) entry which is preliminary data.</text>
</comment>
<reference evidence="5 6" key="1">
    <citation type="submission" date="2018-04" db="EMBL/GenBank/DDBJ databases">
        <title>Genomic Encyclopedia of Type Strains, Phase III (KMG-III): the genomes of soil and plant-associated and newly described type strains.</title>
        <authorList>
            <person name="Whitman W."/>
        </authorList>
    </citation>
    <scope>NUCLEOTIDE SEQUENCE [LARGE SCALE GENOMIC DNA]</scope>
    <source>
        <strain evidence="5 6">NW12</strain>
    </source>
</reference>
<dbReference type="Gene3D" id="3.40.50.150">
    <property type="entry name" value="Vaccinia Virus protein VP39"/>
    <property type="match status" value="1"/>
</dbReference>
<name>A0A2T4YR43_9SPHN</name>
<dbReference type="InterPro" id="IPR029063">
    <property type="entry name" value="SAM-dependent_MTases_sf"/>
</dbReference>
<dbReference type="InterPro" id="IPR050602">
    <property type="entry name" value="Malonyl-ACP_OMT"/>
</dbReference>
<dbReference type="RefSeq" id="WP_244180624.1">
    <property type="nucleotide sequence ID" value="NZ_PZZN01000002.1"/>
</dbReference>
<organism evidence="5 6">
    <name type="scientific">Sphingomonas aerolata</name>
    <dbReference type="NCBI Taxonomy" id="185951"/>
    <lineage>
        <taxon>Bacteria</taxon>
        <taxon>Pseudomonadati</taxon>
        <taxon>Pseudomonadota</taxon>
        <taxon>Alphaproteobacteria</taxon>
        <taxon>Sphingomonadales</taxon>
        <taxon>Sphingomonadaceae</taxon>
        <taxon>Sphingomonas</taxon>
    </lineage>
</organism>
<evidence type="ECO:0000313" key="6">
    <source>
        <dbReference type="Proteomes" id="UP000240996"/>
    </source>
</evidence>
<dbReference type="AlphaFoldDB" id="A0A2T4YR43"/>
<sequence length="290" mass="30743">MQIPDPSQGSAPEIFDRVARRQRRDRARAAYADADFVRATMLDGIAERLDAVTRDFADILDLGCFDGAFVAPPGARVVRCDAGHGFAAHAGGVQADEDRLPFADASFDLVVSAGVLDQVNDLPGALSLIRRVLRPDGLFLGAFVGAGSLPSLRQALRVAEAERPAARLHPQIDVRSAGDLLMRAGFALPVADIETLNVGYRDVGRLLGDLRGMAATNVLAGRSALGRQALARLAQAFAELADAGGRTAERFEIIFLTGWSPAPSQPKPARRGSGTASLSDALRTRPRDPA</sequence>
<gene>
    <name evidence="5" type="ORF">C8J24_2222</name>
</gene>
<dbReference type="PANTHER" id="PTHR13090">
    <property type="entry name" value="ARGININE-HYDROXYLASE NDUFAF5, MITOCHONDRIAL"/>
    <property type="match status" value="1"/>
</dbReference>
<dbReference type="GO" id="GO:0032259">
    <property type="term" value="P:methylation"/>
    <property type="evidence" value="ECO:0007669"/>
    <property type="project" value="UniProtKB-KW"/>
</dbReference>
<feature type="domain" description="Methyltransferase type 11" evidence="4">
    <location>
        <begin position="60"/>
        <end position="140"/>
    </location>
</feature>
<dbReference type="CDD" id="cd02440">
    <property type="entry name" value="AdoMet_MTases"/>
    <property type="match status" value="1"/>
</dbReference>
<dbReference type="Pfam" id="PF08241">
    <property type="entry name" value="Methyltransf_11"/>
    <property type="match status" value="1"/>
</dbReference>